<dbReference type="InterPro" id="IPR049427">
    <property type="entry name" value="Acyl-ACP_TE_C"/>
</dbReference>
<dbReference type="InterPro" id="IPR050563">
    <property type="entry name" value="4-hydroxybenzoyl-CoA_TE"/>
</dbReference>
<dbReference type="Gene3D" id="3.10.129.10">
    <property type="entry name" value="Hotdog Thioesterase"/>
    <property type="match status" value="1"/>
</dbReference>
<dbReference type="SUPFAM" id="SSF54637">
    <property type="entry name" value="Thioesterase/thiol ester dehydrase-isomerase"/>
    <property type="match status" value="2"/>
</dbReference>
<evidence type="ECO:0000259" key="1">
    <source>
        <dbReference type="Pfam" id="PF01643"/>
    </source>
</evidence>
<feature type="domain" description="Acyl-ACP thioesterase-like C-terminal" evidence="2">
    <location>
        <begin position="179"/>
        <end position="283"/>
    </location>
</feature>
<accession>A0ABT6L980</accession>
<sequence>MIGSDIAIWEITMTGTAGKLTTGLNKLMMPVPDPHPDVFDREWPLRMADVDRTGRLRFDGACRHIQDIGQDQLREMGYEDVHPAWVVRRTMVDLIRPIEGGDMLRMRRWCSGTSNRWCEMRVRIDGRKGGLMESEAFWININRETQGPARISDDFLSGLRRTTDESRLRWKSYLKAGSRDDAVEIREYPVRVSDIDLFDHMNNSVYWSVVEDYLYSHPELLENPLRVTIEHDAAVALGEKLEILSHVHPAGSTDKFGAGLTDRIVRTLTYAVGDETKAIASLFPL</sequence>
<evidence type="ECO:0000313" key="3">
    <source>
        <dbReference type="EMBL" id="MDH6198797.1"/>
    </source>
</evidence>
<feature type="domain" description="Acyl-ACP thioesterase N-terminal hotdog" evidence="1">
    <location>
        <begin position="37"/>
        <end position="157"/>
    </location>
</feature>
<name>A0ABT6L980_9MYCO</name>
<evidence type="ECO:0000313" key="4">
    <source>
        <dbReference type="Proteomes" id="UP001160130"/>
    </source>
</evidence>
<dbReference type="Pfam" id="PF01643">
    <property type="entry name" value="Acyl-ACP_TE"/>
    <property type="match status" value="1"/>
</dbReference>
<dbReference type="Pfam" id="PF20791">
    <property type="entry name" value="Acyl-ACP_TE_C"/>
    <property type="match status" value="1"/>
</dbReference>
<dbReference type="PANTHER" id="PTHR31793">
    <property type="entry name" value="4-HYDROXYBENZOYL-COA THIOESTERASE FAMILY MEMBER"/>
    <property type="match status" value="1"/>
</dbReference>
<keyword evidence="4" id="KW-1185">Reference proteome</keyword>
<dbReference type="PANTHER" id="PTHR31793:SF24">
    <property type="entry name" value="LONG-CHAIN ACYL-COA THIOESTERASE FADM"/>
    <property type="match status" value="1"/>
</dbReference>
<organism evidence="3 4">
    <name type="scientific">Mycolicibacterium frederiksbergense</name>
    <dbReference type="NCBI Taxonomy" id="117567"/>
    <lineage>
        <taxon>Bacteria</taxon>
        <taxon>Bacillati</taxon>
        <taxon>Actinomycetota</taxon>
        <taxon>Actinomycetes</taxon>
        <taxon>Mycobacteriales</taxon>
        <taxon>Mycobacteriaceae</taxon>
        <taxon>Mycolicibacterium</taxon>
    </lineage>
</organism>
<proteinExistence type="predicted"/>
<reference evidence="3 4" key="1">
    <citation type="submission" date="2023-04" db="EMBL/GenBank/DDBJ databases">
        <title>Forest soil microbial communities from Buena Vista Peninsula, Colon Province, Panama.</title>
        <authorList>
            <person name="Bouskill N."/>
        </authorList>
    </citation>
    <scope>NUCLEOTIDE SEQUENCE [LARGE SCALE GENOMIC DNA]</scope>
    <source>
        <strain evidence="3 4">AC80</strain>
    </source>
</reference>
<dbReference type="InterPro" id="IPR002864">
    <property type="entry name" value="Acyl-ACP_thioesterase_NHD"/>
</dbReference>
<dbReference type="Proteomes" id="UP001160130">
    <property type="component" value="Unassembled WGS sequence"/>
</dbReference>
<comment type="caution">
    <text evidence="3">The sequence shown here is derived from an EMBL/GenBank/DDBJ whole genome shotgun (WGS) entry which is preliminary data.</text>
</comment>
<protein>
    <submittedName>
        <fullName evidence="3">Acyl-ACP thioesterase</fullName>
    </submittedName>
</protein>
<dbReference type="InterPro" id="IPR029069">
    <property type="entry name" value="HotDog_dom_sf"/>
</dbReference>
<gene>
    <name evidence="3" type="ORF">M2272_005457</name>
</gene>
<dbReference type="EMBL" id="JARXVE010000012">
    <property type="protein sequence ID" value="MDH6198797.1"/>
    <property type="molecule type" value="Genomic_DNA"/>
</dbReference>
<evidence type="ECO:0000259" key="2">
    <source>
        <dbReference type="Pfam" id="PF20791"/>
    </source>
</evidence>